<dbReference type="Gene3D" id="3.30.200.20">
    <property type="entry name" value="Phosphorylase Kinase, domain 1"/>
    <property type="match status" value="1"/>
</dbReference>
<dbReference type="InterPro" id="IPR002575">
    <property type="entry name" value="Aminoglycoside_PTrfase"/>
</dbReference>
<evidence type="ECO:0000313" key="4">
    <source>
        <dbReference type="EMBL" id="QLI82023.1"/>
    </source>
</evidence>
<evidence type="ECO:0000256" key="2">
    <source>
        <dbReference type="ARBA" id="ARBA00022840"/>
    </source>
</evidence>
<sequence>MNRQEQITNWLQAEQGTAPLSLVLAAADASVRQYWRASWSDRSLIVMDFDPASFDAQPFLARQAQLAGAGAAVPALLGQDLSLGLVALEDLGDATLASVLNEENAKAWYLRAIHDLVQLQAHTLDEGLPVFDGAFIQRELDICREWYFGKQFNTELADKELAIWERSCALITLEVLQQPTVFMHRDYHSRNLMVKDDQLRVIDFQDAVKGPIAYDLVSLLRDAYVTWNEAFVLDLVIRYWEMARDAGLPVHEDFSDFYRAFEWAGLQRHIKILGLFARLNYRDGKDRYLADQPRVFEYVRQVCLRYRELTPLGRLLLNLHGTPVETGFSF</sequence>
<dbReference type="InterPro" id="IPR011009">
    <property type="entry name" value="Kinase-like_dom_sf"/>
</dbReference>
<dbReference type="KEGG" id="cfon:HZU75_11035"/>
<evidence type="ECO:0000313" key="5">
    <source>
        <dbReference type="Proteomes" id="UP000510822"/>
    </source>
</evidence>
<name>A0A7D5Z755_9NEIS</name>
<dbReference type="GO" id="GO:0016740">
    <property type="term" value="F:transferase activity"/>
    <property type="evidence" value="ECO:0007669"/>
    <property type="project" value="UniProtKB-KW"/>
</dbReference>
<gene>
    <name evidence="4" type="ORF">HZU75_11035</name>
</gene>
<dbReference type="RefSeq" id="WP_180306113.1">
    <property type="nucleotide sequence ID" value="NZ_CP058952.1"/>
</dbReference>
<protein>
    <submittedName>
        <fullName evidence="4">Phosphotransferase</fullName>
    </submittedName>
</protein>
<dbReference type="EMBL" id="CP058952">
    <property type="protein sequence ID" value="QLI82023.1"/>
    <property type="molecule type" value="Genomic_DNA"/>
</dbReference>
<evidence type="ECO:0000256" key="1">
    <source>
        <dbReference type="ARBA" id="ARBA00022741"/>
    </source>
</evidence>
<dbReference type="GO" id="GO:0005524">
    <property type="term" value="F:ATP binding"/>
    <property type="evidence" value="ECO:0007669"/>
    <property type="project" value="UniProtKB-KW"/>
</dbReference>
<accession>A0A7D5Z755</accession>
<dbReference type="Pfam" id="PF01636">
    <property type="entry name" value="APH"/>
    <property type="match status" value="1"/>
</dbReference>
<dbReference type="AlphaFoldDB" id="A0A7D5Z755"/>
<dbReference type="Gene3D" id="3.90.1200.10">
    <property type="match status" value="1"/>
</dbReference>
<dbReference type="PANTHER" id="PTHR33540">
    <property type="entry name" value="TRNA THREONYLCARBAMOYLADENOSINE BIOSYNTHESIS PROTEIN TSAE"/>
    <property type="match status" value="1"/>
</dbReference>
<keyword evidence="2" id="KW-0067">ATP-binding</keyword>
<dbReference type="Proteomes" id="UP000510822">
    <property type="component" value="Chromosome"/>
</dbReference>
<feature type="domain" description="Aminoglycoside phosphotransferase" evidence="3">
    <location>
        <begin position="25"/>
        <end position="245"/>
    </location>
</feature>
<proteinExistence type="predicted"/>
<keyword evidence="1" id="KW-0547">Nucleotide-binding</keyword>
<evidence type="ECO:0000259" key="3">
    <source>
        <dbReference type="Pfam" id="PF01636"/>
    </source>
</evidence>
<keyword evidence="4" id="KW-0808">Transferase</keyword>
<organism evidence="4 5">
    <name type="scientific">Chitinibacter fontanus</name>
    <dbReference type="NCBI Taxonomy" id="1737446"/>
    <lineage>
        <taxon>Bacteria</taxon>
        <taxon>Pseudomonadati</taxon>
        <taxon>Pseudomonadota</taxon>
        <taxon>Betaproteobacteria</taxon>
        <taxon>Neisseriales</taxon>
        <taxon>Chitinibacteraceae</taxon>
        <taxon>Chitinibacter</taxon>
    </lineage>
</organism>
<dbReference type="PANTHER" id="PTHR33540:SF1">
    <property type="entry name" value="N-ACETYLMURAMATE_N-ACETYLGLUCOSAMINE KINASE"/>
    <property type="match status" value="1"/>
</dbReference>
<dbReference type="SUPFAM" id="SSF56112">
    <property type="entry name" value="Protein kinase-like (PK-like)"/>
    <property type="match status" value="1"/>
</dbReference>
<keyword evidence="5" id="KW-1185">Reference proteome</keyword>
<reference evidence="4 5" key="1">
    <citation type="journal article" date="2016" name="Int. J. Syst. Evol. Microbiol.">
        <title>Chitinibacter fontanus sp. nov., isolated from a spring.</title>
        <authorList>
            <person name="Sheu S.Y."/>
            <person name="Li Y.S."/>
            <person name="Young C.C."/>
            <person name="Chen W.M."/>
        </authorList>
    </citation>
    <scope>NUCLEOTIDE SEQUENCE [LARGE SCALE GENOMIC DNA]</scope>
    <source>
        <strain evidence="4 5">STM-7</strain>
    </source>
</reference>